<feature type="transmembrane region" description="Helical" evidence="2">
    <location>
        <begin position="289"/>
        <end position="309"/>
    </location>
</feature>
<feature type="transmembrane region" description="Helical" evidence="2">
    <location>
        <begin position="316"/>
        <end position="339"/>
    </location>
</feature>
<feature type="transmembrane region" description="Helical" evidence="2">
    <location>
        <begin position="164"/>
        <end position="181"/>
    </location>
</feature>
<keyword evidence="4" id="KW-1185">Reference proteome</keyword>
<feature type="transmembrane region" description="Helical" evidence="2">
    <location>
        <begin position="483"/>
        <end position="502"/>
    </location>
</feature>
<feature type="transmembrane region" description="Helical" evidence="2">
    <location>
        <begin position="132"/>
        <end position="152"/>
    </location>
</feature>
<gene>
    <name evidence="3" type="ORF">SAMN05443575_3657</name>
</gene>
<sequence length="639" mass="64471">MTHPGHDPLPRLADALTEVSGRLREIGDEIRVLRAAPAPTPPPVAAPFPQPFPQPAAPPFVPPPFVPPFAGSPAGRPPAPPQPAWVPPPPQPGWQVAAVPPPPRPPRERRVPTPAGPTLWERLGREGAGSRLLAWVGGGVTLAGVVLLLVLAVQRGYIGPLPRVLVGAALAGALVGIGLVLHRREASRVGANAVAATGVAGLYLDIVAATAVYPFLSAWGGLVVGLGVAALGTAIAYRWNSQLFACFVVLGCALSAPVVTGGVDGLLVGFLLALQVASGPVHVTRRWSWLALSASVPPLLAALTLVAATRGGSGDVVAVVTLGAVTGVVQLATGLVAALRGTSETAAIGLLAGAPLPTLFGAALLTPRAGALVVGGFGALLALVWVLHRVRVLRVTDAVALTAGAGAAVAAFEAVCLGFAGDARTLALLAAATLLAVLGDRLRYAGAVVAATAFGGVGLIAALDTVVPLAFLAWPPRGHVDVWQIATAITTGVLVVIAAATLGRAAGRVVHDQDATGPRLRWTAAGVVMLYGGSTSLLGVGLAVRPDEQGFLVGHVLVTVSWSVAALVLLVRRFDSTPFRVAGLALVAAAVGKLVLFDLASLTGLPRVLAFLGAGLVLLGTGTRYATLAANGERGTRPA</sequence>
<feature type="transmembrane region" description="Helical" evidence="2">
    <location>
        <begin position="244"/>
        <end position="277"/>
    </location>
</feature>
<evidence type="ECO:0000313" key="3">
    <source>
        <dbReference type="EMBL" id="SHH30072.1"/>
    </source>
</evidence>
<name>A0A1M5RUR7_9ACTN</name>
<feature type="compositionally biased region" description="Pro residues" evidence="1">
    <location>
        <begin position="38"/>
        <end position="67"/>
    </location>
</feature>
<keyword evidence="2" id="KW-0812">Transmembrane</keyword>
<dbReference type="STRING" id="1206085.SAMN05443575_3657"/>
<keyword evidence="2" id="KW-0472">Membrane</keyword>
<accession>A0A1M5RUR7</accession>
<feature type="transmembrane region" description="Helical" evidence="2">
    <location>
        <begin position="449"/>
        <end position="471"/>
    </location>
</feature>
<keyword evidence="2" id="KW-1133">Transmembrane helix</keyword>
<evidence type="ECO:0000313" key="4">
    <source>
        <dbReference type="Proteomes" id="UP000186132"/>
    </source>
</evidence>
<feature type="compositionally biased region" description="Pro residues" evidence="1">
    <location>
        <begin position="75"/>
        <end position="92"/>
    </location>
</feature>
<dbReference type="Proteomes" id="UP000186132">
    <property type="component" value="Unassembled WGS sequence"/>
</dbReference>
<evidence type="ECO:0000256" key="2">
    <source>
        <dbReference type="SAM" id="Phobius"/>
    </source>
</evidence>
<feature type="transmembrane region" description="Helical" evidence="2">
    <location>
        <begin position="426"/>
        <end position="442"/>
    </location>
</feature>
<dbReference type="EMBL" id="FQVU01000005">
    <property type="protein sequence ID" value="SHH30072.1"/>
    <property type="molecule type" value="Genomic_DNA"/>
</dbReference>
<feature type="transmembrane region" description="Helical" evidence="2">
    <location>
        <begin position="193"/>
        <end position="213"/>
    </location>
</feature>
<dbReference type="InterPro" id="IPR019286">
    <property type="entry name" value="DUF2339_TM"/>
</dbReference>
<protein>
    <submittedName>
        <fullName evidence="3">Predicted membrane protein</fullName>
    </submittedName>
</protein>
<dbReference type="RefSeq" id="WP_073391825.1">
    <property type="nucleotide sequence ID" value="NZ_FQVU01000005.1"/>
</dbReference>
<evidence type="ECO:0000256" key="1">
    <source>
        <dbReference type="SAM" id="MobiDB-lite"/>
    </source>
</evidence>
<feature type="transmembrane region" description="Helical" evidence="2">
    <location>
        <begin position="359"/>
        <end position="387"/>
    </location>
</feature>
<feature type="transmembrane region" description="Helical" evidence="2">
    <location>
        <begin position="522"/>
        <end position="544"/>
    </location>
</feature>
<feature type="transmembrane region" description="Helical" evidence="2">
    <location>
        <begin position="219"/>
        <end position="237"/>
    </location>
</feature>
<dbReference type="PANTHER" id="PTHR38434:SF1">
    <property type="entry name" value="BLL2549 PROTEIN"/>
    <property type="match status" value="1"/>
</dbReference>
<dbReference type="Pfam" id="PF10101">
    <property type="entry name" value="DUF2339"/>
    <property type="match status" value="1"/>
</dbReference>
<organism evidence="3 4">
    <name type="scientific">Jatrophihabitans endophyticus</name>
    <dbReference type="NCBI Taxonomy" id="1206085"/>
    <lineage>
        <taxon>Bacteria</taxon>
        <taxon>Bacillati</taxon>
        <taxon>Actinomycetota</taxon>
        <taxon>Actinomycetes</taxon>
        <taxon>Jatrophihabitantales</taxon>
        <taxon>Jatrophihabitantaceae</taxon>
        <taxon>Jatrophihabitans</taxon>
    </lineage>
</organism>
<feature type="transmembrane region" description="Helical" evidence="2">
    <location>
        <begin position="608"/>
        <end position="627"/>
    </location>
</feature>
<reference evidence="3 4" key="1">
    <citation type="submission" date="2016-11" db="EMBL/GenBank/DDBJ databases">
        <authorList>
            <person name="Jaros S."/>
            <person name="Januszkiewicz K."/>
            <person name="Wedrychowicz H."/>
        </authorList>
    </citation>
    <scope>NUCLEOTIDE SEQUENCE [LARGE SCALE GENOMIC DNA]</scope>
    <source>
        <strain evidence="3 4">DSM 45627</strain>
    </source>
</reference>
<dbReference type="AlphaFoldDB" id="A0A1M5RUR7"/>
<dbReference type="OrthoDB" id="5172420at2"/>
<feature type="region of interest" description="Disordered" evidence="1">
    <location>
        <begin position="38"/>
        <end position="121"/>
    </location>
</feature>
<feature type="transmembrane region" description="Helical" evidence="2">
    <location>
        <begin position="399"/>
        <end position="420"/>
    </location>
</feature>
<feature type="transmembrane region" description="Helical" evidence="2">
    <location>
        <begin position="583"/>
        <end position="602"/>
    </location>
</feature>
<feature type="transmembrane region" description="Helical" evidence="2">
    <location>
        <begin position="550"/>
        <end position="571"/>
    </location>
</feature>
<dbReference type="PANTHER" id="PTHR38434">
    <property type="entry name" value="BLL2549 PROTEIN"/>
    <property type="match status" value="1"/>
</dbReference>
<proteinExistence type="predicted"/>